<evidence type="ECO:0000256" key="4">
    <source>
        <dbReference type="ARBA" id="ARBA00022840"/>
    </source>
</evidence>
<dbReference type="GO" id="GO:0004818">
    <property type="term" value="F:glutamate-tRNA ligase activity"/>
    <property type="evidence" value="ECO:0007669"/>
    <property type="project" value="UniProtKB-UniRule"/>
</dbReference>
<dbReference type="InterPro" id="IPR001412">
    <property type="entry name" value="aa-tRNA-synth_I_CS"/>
</dbReference>
<evidence type="ECO:0000256" key="2">
    <source>
        <dbReference type="ARBA" id="ARBA00022598"/>
    </source>
</evidence>
<dbReference type="PANTHER" id="PTHR43311">
    <property type="entry name" value="GLUTAMATE--TRNA LIGASE"/>
    <property type="match status" value="1"/>
</dbReference>
<dbReference type="PRINTS" id="PR00987">
    <property type="entry name" value="TRNASYNTHGLU"/>
</dbReference>
<dbReference type="Gene3D" id="1.10.10.350">
    <property type="match status" value="1"/>
</dbReference>
<dbReference type="InterPro" id="IPR033910">
    <property type="entry name" value="GluRS_core"/>
</dbReference>
<feature type="binding site" evidence="7">
    <location>
        <position position="138"/>
    </location>
    <ligand>
        <name>Zn(2+)</name>
        <dbReference type="ChEBI" id="CHEBI:29105"/>
    </ligand>
</feature>
<dbReference type="GO" id="GO:0005829">
    <property type="term" value="C:cytosol"/>
    <property type="evidence" value="ECO:0007669"/>
    <property type="project" value="TreeGrafter"/>
</dbReference>
<dbReference type="STRING" id="1817760.A2151_08940"/>
<dbReference type="Proteomes" id="UP000178885">
    <property type="component" value="Unassembled WGS sequence"/>
</dbReference>
<evidence type="ECO:0000256" key="3">
    <source>
        <dbReference type="ARBA" id="ARBA00022741"/>
    </source>
</evidence>
<dbReference type="PANTHER" id="PTHR43311:SF2">
    <property type="entry name" value="GLUTAMATE--TRNA LIGASE, MITOCHONDRIAL-RELATED"/>
    <property type="match status" value="1"/>
</dbReference>
<dbReference type="InterPro" id="IPR045462">
    <property type="entry name" value="aa-tRNA-synth_I_cd-bd"/>
</dbReference>
<evidence type="ECO:0000259" key="9">
    <source>
        <dbReference type="Pfam" id="PF19269"/>
    </source>
</evidence>
<evidence type="ECO:0000256" key="7">
    <source>
        <dbReference type="HAMAP-Rule" id="MF_00022"/>
    </source>
</evidence>
<feature type="domain" description="Aminoacyl-tRNA synthetase class I anticodon-binding" evidence="9">
    <location>
        <begin position="396"/>
        <end position="465"/>
    </location>
</feature>
<reference evidence="10 11" key="1">
    <citation type="journal article" date="2016" name="Nat. Commun.">
        <title>Thousands of microbial genomes shed light on interconnected biogeochemical processes in an aquifer system.</title>
        <authorList>
            <person name="Anantharaman K."/>
            <person name="Brown C.T."/>
            <person name="Hug L.A."/>
            <person name="Sharon I."/>
            <person name="Castelle C.J."/>
            <person name="Probst A.J."/>
            <person name="Thomas B.C."/>
            <person name="Singh A."/>
            <person name="Wilkins M.J."/>
            <person name="Karaoz U."/>
            <person name="Brodie E.L."/>
            <person name="Williams K.H."/>
            <person name="Hubbard S.S."/>
            <person name="Banfield J.F."/>
        </authorList>
    </citation>
    <scope>NUCLEOTIDE SEQUENCE [LARGE SCALE GENOMIC DNA]</scope>
</reference>
<keyword evidence="7" id="KW-0479">Metal-binding</keyword>
<comment type="similarity">
    <text evidence="1 7">Belongs to the class-I aminoacyl-tRNA synthetase family. Glutamate--tRNA ligase type 1 subfamily.</text>
</comment>
<dbReference type="SUPFAM" id="SSF48163">
    <property type="entry name" value="An anticodon-binding domain of class I aminoacyl-tRNA synthetases"/>
    <property type="match status" value="1"/>
</dbReference>
<feature type="short sequence motif" description="'KMSKS' region" evidence="7">
    <location>
        <begin position="253"/>
        <end position="257"/>
    </location>
</feature>
<feature type="binding site" evidence="7">
    <location>
        <position position="136"/>
    </location>
    <ligand>
        <name>Zn(2+)</name>
        <dbReference type="ChEBI" id="CHEBI:29105"/>
    </ligand>
</feature>
<dbReference type="NCBIfam" id="NF004315">
    <property type="entry name" value="PRK05710.1-4"/>
    <property type="match status" value="1"/>
</dbReference>
<dbReference type="PROSITE" id="PS00178">
    <property type="entry name" value="AA_TRNA_LIGASE_I"/>
    <property type="match status" value="1"/>
</dbReference>
<dbReference type="InterPro" id="IPR014729">
    <property type="entry name" value="Rossmann-like_a/b/a_fold"/>
</dbReference>
<feature type="domain" description="Glutamyl/glutaminyl-tRNA synthetase class Ib catalytic" evidence="8">
    <location>
        <begin position="6"/>
        <end position="320"/>
    </location>
</feature>
<dbReference type="EMBL" id="MFSU01000014">
    <property type="protein sequence ID" value="OGI48933.1"/>
    <property type="molecule type" value="Genomic_DNA"/>
</dbReference>
<dbReference type="InterPro" id="IPR004527">
    <property type="entry name" value="Glu-tRNA-ligase_bac/mito"/>
</dbReference>
<evidence type="ECO:0000259" key="8">
    <source>
        <dbReference type="Pfam" id="PF00749"/>
    </source>
</evidence>
<feature type="short sequence motif" description="'HIGH' region" evidence="7">
    <location>
        <begin position="12"/>
        <end position="22"/>
    </location>
</feature>
<comment type="function">
    <text evidence="7">Catalyzes the attachment of glutamate to tRNA(Glu) in a two-step reaction: glutamate is first activated by ATP to form Glu-AMP and then transferred to the acceptor end of tRNA(Glu).</text>
</comment>
<dbReference type="SUPFAM" id="SSF52374">
    <property type="entry name" value="Nucleotidylyl transferase"/>
    <property type="match status" value="1"/>
</dbReference>
<dbReference type="GO" id="GO:0008270">
    <property type="term" value="F:zinc ion binding"/>
    <property type="evidence" value="ECO:0007669"/>
    <property type="project" value="UniProtKB-UniRule"/>
</dbReference>
<dbReference type="InterPro" id="IPR000924">
    <property type="entry name" value="Glu/Gln-tRNA-synth"/>
</dbReference>
<dbReference type="GO" id="GO:0000049">
    <property type="term" value="F:tRNA binding"/>
    <property type="evidence" value="ECO:0007669"/>
    <property type="project" value="InterPro"/>
</dbReference>
<organism evidence="10 11">
    <name type="scientific">Candidatus Muproteobacteria bacterium RBG_16_65_34</name>
    <dbReference type="NCBI Taxonomy" id="1817760"/>
    <lineage>
        <taxon>Bacteria</taxon>
        <taxon>Pseudomonadati</taxon>
        <taxon>Pseudomonadota</taxon>
        <taxon>Candidatus Muproteobacteria</taxon>
    </lineage>
</organism>
<keyword evidence="6 7" id="KW-0030">Aminoacyl-tRNA synthetase</keyword>
<evidence type="ECO:0000256" key="5">
    <source>
        <dbReference type="ARBA" id="ARBA00022917"/>
    </source>
</evidence>
<dbReference type="Pfam" id="PF00749">
    <property type="entry name" value="tRNA-synt_1c"/>
    <property type="match status" value="1"/>
</dbReference>
<keyword evidence="3 7" id="KW-0547">Nucleotide-binding</keyword>
<dbReference type="Gene3D" id="3.40.50.620">
    <property type="entry name" value="HUPs"/>
    <property type="match status" value="1"/>
</dbReference>
<comment type="caution">
    <text evidence="10">The sequence shown here is derived from an EMBL/GenBank/DDBJ whole genome shotgun (WGS) entry which is preliminary data.</text>
</comment>
<dbReference type="InterPro" id="IPR020751">
    <property type="entry name" value="aa-tRNA-synth_I_codon-bd_sub2"/>
</dbReference>
<sequence length="476" mass="51711">MAPHPLKTRFAPSPTGLLHLGNVRTALFNYLLARQAGGTFLLRLEDTDAMRGHEKYAAALQEDLRWIGLDWDEGPGIGGPHAPYAQSSRGEVYRRFFTGLEARGLAYPCFCSEHELAIARKTALASGRPPRYSGRCRELSAAEAQTRFAAGAPATLRFRVAEGETVAFEDKVRGAQRFATADIGDFVIRRSDGTPAFFFCNAIDDAVMGVTLVVRGEDHLSNTPRQILLLKALGLPVPDYAHIALVVGADGAPLSKRTGSKTVQELRAAGYLPQAIDNYLARLGHTYADNAFMDLDRLAAGFEVARLHHAPARFDESHLKHWQREAVQHATADGLWAWMAPEVDALVPPGARVAFIEAVRANLTVPADARAWARILFSDDLRVSHAAHAAIGAAGGGFFAAARRALETHGTDFKALAATVKQDTGLSGKALFQPLRAALTGELDGPEMVKLLPLIGIERARKRLLEWCENGEKSKE</sequence>
<evidence type="ECO:0000256" key="1">
    <source>
        <dbReference type="ARBA" id="ARBA00007894"/>
    </source>
</evidence>
<feature type="binding site" evidence="7">
    <location>
        <position position="111"/>
    </location>
    <ligand>
        <name>Zn(2+)</name>
        <dbReference type="ChEBI" id="CHEBI:29105"/>
    </ligand>
</feature>
<dbReference type="GO" id="GO:0006424">
    <property type="term" value="P:glutamyl-tRNA aminoacylation"/>
    <property type="evidence" value="ECO:0007669"/>
    <property type="project" value="UniProtKB-UniRule"/>
</dbReference>
<proteinExistence type="inferred from homology"/>
<dbReference type="InterPro" id="IPR020058">
    <property type="entry name" value="Glu/Gln-tRNA-synth_Ib_cat-dom"/>
</dbReference>
<dbReference type="InterPro" id="IPR049940">
    <property type="entry name" value="GluQ/Sye"/>
</dbReference>
<dbReference type="NCBIfam" id="TIGR00464">
    <property type="entry name" value="gltX_bact"/>
    <property type="match status" value="1"/>
</dbReference>
<dbReference type="Pfam" id="PF19269">
    <property type="entry name" value="Anticodon_2"/>
    <property type="match status" value="1"/>
</dbReference>
<gene>
    <name evidence="7" type="primary">gltX</name>
    <name evidence="10" type="ORF">A2151_08940</name>
</gene>
<evidence type="ECO:0000313" key="10">
    <source>
        <dbReference type="EMBL" id="OGI48933.1"/>
    </source>
</evidence>
<protein>
    <recommendedName>
        <fullName evidence="7">Glutamate--tRNA ligase</fullName>
        <ecNumber evidence="7">6.1.1.17</ecNumber>
    </recommendedName>
    <alternativeName>
        <fullName evidence="7">Glutamyl-tRNA synthetase</fullName>
        <shortName evidence="7">GluRS</shortName>
    </alternativeName>
</protein>
<accession>A0A1F6TUW3</accession>
<name>A0A1F6TUW3_9PROT</name>
<comment type="subcellular location">
    <subcellularLocation>
        <location evidence="7">Cytoplasm</location>
    </subcellularLocation>
</comment>
<keyword evidence="7" id="KW-0862">Zinc</keyword>
<dbReference type="HAMAP" id="MF_00022">
    <property type="entry name" value="Glu_tRNA_synth_type1"/>
    <property type="match status" value="1"/>
</dbReference>
<feature type="binding site" evidence="7">
    <location>
        <position position="109"/>
    </location>
    <ligand>
        <name>Zn(2+)</name>
        <dbReference type="ChEBI" id="CHEBI:29105"/>
    </ligand>
</feature>
<comment type="subunit">
    <text evidence="7">Monomer.</text>
</comment>
<keyword evidence="4 7" id="KW-0067">ATP-binding</keyword>
<comment type="catalytic activity">
    <reaction evidence="7">
        <text>tRNA(Glu) + L-glutamate + ATP = L-glutamyl-tRNA(Glu) + AMP + diphosphate</text>
        <dbReference type="Rhea" id="RHEA:23540"/>
        <dbReference type="Rhea" id="RHEA-COMP:9663"/>
        <dbReference type="Rhea" id="RHEA-COMP:9680"/>
        <dbReference type="ChEBI" id="CHEBI:29985"/>
        <dbReference type="ChEBI" id="CHEBI:30616"/>
        <dbReference type="ChEBI" id="CHEBI:33019"/>
        <dbReference type="ChEBI" id="CHEBI:78442"/>
        <dbReference type="ChEBI" id="CHEBI:78520"/>
        <dbReference type="ChEBI" id="CHEBI:456215"/>
        <dbReference type="EC" id="6.1.1.17"/>
    </reaction>
</comment>
<feature type="binding site" evidence="7">
    <location>
        <position position="256"/>
    </location>
    <ligand>
        <name>ATP</name>
        <dbReference type="ChEBI" id="CHEBI:30616"/>
    </ligand>
</feature>
<dbReference type="EC" id="6.1.1.17" evidence="7"/>
<keyword evidence="5 7" id="KW-0648">Protein biosynthesis</keyword>
<dbReference type="AlphaFoldDB" id="A0A1F6TUW3"/>
<comment type="cofactor">
    <cofactor evidence="7">
        <name>Zn(2+)</name>
        <dbReference type="ChEBI" id="CHEBI:29105"/>
    </cofactor>
    <text evidence="7">Binds 1 zinc ion per subunit.</text>
</comment>
<keyword evidence="2 7" id="KW-0436">Ligase</keyword>
<keyword evidence="7" id="KW-0963">Cytoplasm</keyword>
<dbReference type="GO" id="GO:0005524">
    <property type="term" value="F:ATP binding"/>
    <property type="evidence" value="ECO:0007669"/>
    <property type="project" value="UniProtKB-UniRule"/>
</dbReference>
<evidence type="ECO:0000313" key="11">
    <source>
        <dbReference type="Proteomes" id="UP000178885"/>
    </source>
</evidence>
<evidence type="ECO:0000256" key="6">
    <source>
        <dbReference type="ARBA" id="ARBA00023146"/>
    </source>
</evidence>
<dbReference type="CDD" id="cd00808">
    <property type="entry name" value="GluRS_core"/>
    <property type="match status" value="1"/>
</dbReference>
<dbReference type="InterPro" id="IPR008925">
    <property type="entry name" value="aa_tRNA-synth_I_cd-bd_sf"/>
</dbReference>